<reference evidence="8 9" key="1">
    <citation type="submission" date="2022-10" db="EMBL/GenBank/DDBJ databases">
        <title>Luteolibacter flavescens strain MCCC 1K03193, whole genome shotgun sequencing project.</title>
        <authorList>
            <person name="Zhao G."/>
            <person name="Shen L."/>
        </authorList>
    </citation>
    <scope>NUCLEOTIDE SEQUENCE [LARGE SCALE GENOMIC DNA]</scope>
    <source>
        <strain evidence="8 9">MCCC 1K03193</strain>
    </source>
</reference>
<keyword evidence="9" id="KW-1185">Reference proteome</keyword>
<dbReference type="InterPro" id="IPR027417">
    <property type="entry name" value="P-loop_NTPase"/>
</dbReference>
<dbReference type="InterPro" id="IPR041679">
    <property type="entry name" value="DNA2/NAM7-like_C"/>
</dbReference>
<keyword evidence="4" id="KW-0347">Helicase</keyword>
<evidence type="ECO:0000256" key="1">
    <source>
        <dbReference type="ARBA" id="ARBA00007913"/>
    </source>
</evidence>
<evidence type="ECO:0000256" key="3">
    <source>
        <dbReference type="ARBA" id="ARBA00022801"/>
    </source>
</evidence>
<gene>
    <name evidence="8" type="ORF">OKA04_06720</name>
</gene>
<dbReference type="Gene3D" id="3.40.50.300">
    <property type="entry name" value="P-loop containing nucleotide triphosphate hydrolases"/>
    <property type="match status" value="2"/>
</dbReference>
<organism evidence="8 9">
    <name type="scientific">Luteolibacter flavescens</name>
    <dbReference type="NCBI Taxonomy" id="1859460"/>
    <lineage>
        <taxon>Bacteria</taxon>
        <taxon>Pseudomonadati</taxon>
        <taxon>Verrucomicrobiota</taxon>
        <taxon>Verrucomicrobiia</taxon>
        <taxon>Verrucomicrobiales</taxon>
        <taxon>Verrucomicrobiaceae</taxon>
        <taxon>Luteolibacter</taxon>
    </lineage>
</organism>
<dbReference type="EMBL" id="JAPDDS010000003">
    <property type="protein sequence ID" value="MCW1884418.1"/>
    <property type="molecule type" value="Genomic_DNA"/>
</dbReference>
<protein>
    <submittedName>
        <fullName evidence="8">AAA domain-containing protein</fullName>
    </submittedName>
</protein>
<proteinExistence type="inferred from homology"/>
<dbReference type="InterPro" id="IPR041677">
    <property type="entry name" value="DNA2/NAM7_AAA_11"/>
</dbReference>
<dbReference type="SUPFAM" id="SSF52540">
    <property type="entry name" value="P-loop containing nucleoside triphosphate hydrolases"/>
    <property type="match status" value="1"/>
</dbReference>
<evidence type="ECO:0000259" key="7">
    <source>
        <dbReference type="Pfam" id="PF13087"/>
    </source>
</evidence>
<feature type="domain" description="DNA2/NAM7 helicase helicase" evidence="6">
    <location>
        <begin position="296"/>
        <end position="339"/>
    </location>
</feature>
<keyword evidence="2" id="KW-0547">Nucleotide-binding</keyword>
<sequence>MTQAAEFLTDLESRIREEARHGWDQARERWGKPLAERVEGCRAIGLLEISEIDSAGGEWLVHFHPSEEDIAFFREEDRVRLSQNDPGGHDWVPAIFLGLTDKGLTVRASRRPSGTGGWTLDEDHVDLSEYYLKALGELARSAHGRDVVLPLLNGQIDDDFDLDAYDEEMEKLEDVDLDDSKKDAVARCLAASRLHLVQGPPGTGKTRALAETVRRLVEDGQRVLVSAFTHRAIHNALRKIRPLVDCPVFKVSDVMPQDSDGIDFRFDFADTGLVDHPGPYVVGITPISLFTTRASEARFDVAVIDETSQMRVEAAMMPMLRAERFFFFGDHCQLPPVVQRPVIDPTEDSVFVSLARSGASTMLDTTYRLNAPLAEWPSESFYQGKLKSAREIASHRFAMKNVGSALLDREPSLVSLGLDHEGNRSASSEEAEATAALIEEMLAGGVAPAEIGVVVPFRAQAAKVRKLLHFPRFSKVPGIRNLAVDTVERFQGQEREAMIVSFTVSDRDFMDRLADFLVFPQRLNVAVTRARTKVILIHSAAFREWLERRAEYDEKAALALSLLRAAGSCGGVLS</sequence>
<comment type="similarity">
    <text evidence="1">Belongs to the DNA2/NAM7 helicase family.</text>
</comment>
<feature type="domain" description="DNA2/NAM7 helicase-like C-terminal" evidence="7">
    <location>
        <begin position="347"/>
        <end position="538"/>
    </location>
</feature>
<dbReference type="Pfam" id="PF13086">
    <property type="entry name" value="AAA_11"/>
    <property type="match status" value="2"/>
</dbReference>
<evidence type="ECO:0000313" key="9">
    <source>
        <dbReference type="Proteomes" id="UP001207930"/>
    </source>
</evidence>
<keyword evidence="5" id="KW-0067">ATP-binding</keyword>
<dbReference type="PANTHER" id="PTHR43788:SF8">
    <property type="entry name" value="DNA-BINDING PROTEIN SMUBP-2"/>
    <property type="match status" value="1"/>
</dbReference>
<evidence type="ECO:0000256" key="4">
    <source>
        <dbReference type="ARBA" id="ARBA00022806"/>
    </source>
</evidence>
<keyword evidence="3" id="KW-0378">Hydrolase</keyword>
<accession>A0ABT3FLH4</accession>
<dbReference type="RefSeq" id="WP_264500378.1">
    <property type="nucleotide sequence ID" value="NZ_JAPDDS010000003.1"/>
</dbReference>
<feature type="domain" description="DNA2/NAM7 helicase helicase" evidence="6">
    <location>
        <begin position="177"/>
        <end position="241"/>
    </location>
</feature>
<name>A0ABT3FLH4_9BACT</name>
<dbReference type="InterPro" id="IPR047187">
    <property type="entry name" value="SF1_C_Upf1"/>
</dbReference>
<evidence type="ECO:0000256" key="5">
    <source>
        <dbReference type="ARBA" id="ARBA00022840"/>
    </source>
</evidence>
<dbReference type="CDD" id="cd18808">
    <property type="entry name" value="SF1_C_Upf1"/>
    <property type="match status" value="1"/>
</dbReference>
<dbReference type="Pfam" id="PF13087">
    <property type="entry name" value="AAA_12"/>
    <property type="match status" value="1"/>
</dbReference>
<evidence type="ECO:0000256" key="2">
    <source>
        <dbReference type="ARBA" id="ARBA00022741"/>
    </source>
</evidence>
<evidence type="ECO:0000259" key="6">
    <source>
        <dbReference type="Pfam" id="PF13086"/>
    </source>
</evidence>
<evidence type="ECO:0000313" key="8">
    <source>
        <dbReference type="EMBL" id="MCW1884418.1"/>
    </source>
</evidence>
<comment type="caution">
    <text evidence="8">The sequence shown here is derived from an EMBL/GenBank/DDBJ whole genome shotgun (WGS) entry which is preliminary data.</text>
</comment>
<dbReference type="PANTHER" id="PTHR43788">
    <property type="entry name" value="DNA2/NAM7 HELICASE FAMILY MEMBER"/>
    <property type="match status" value="1"/>
</dbReference>
<dbReference type="InterPro" id="IPR050534">
    <property type="entry name" value="Coronavir_polyprotein_1ab"/>
</dbReference>
<dbReference type="Proteomes" id="UP001207930">
    <property type="component" value="Unassembled WGS sequence"/>
</dbReference>